<proteinExistence type="predicted"/>
<keyword evidence="3" id="KW-1185">Reference proteome</keyword>
<evidence type="ECO:0000313" key="2">
    <source>
        <dbReference type="EMBL" id="ORY66720.1"/>
    </source>
</evidence>
<evidence type="ECO:0000256" key="1">
    <source>
        <dbReference type="SAM" id="Coils"/>
    </source>
</evidence>
<accession>A0A1Y2E594</accession>
<sequence>MTTLNTKNKKKNEIPIEEKIIEWAKDLGYPYQNDLYIADNSSQISEVDLKNLCKHNLLPLFQFLVTHVKKESDIKKVQTLLAKSVNHSLTINRKTTSLYRTQTLYRKEKEERKKLIAQIKDLKQSIKTLKLKIDVQTKKCEKLSALIVQNGKEIEDNKNNNELLKKRIYIQECYQNQCIQYSEIRIRNICDKIYNKDYNNISSEVENIINKASGSEILNIMFSLTKESKGKFQEMNESIENDPIRLKLIKDKNDKGFYDSNSKVQKVLNAISEDHVKIFINTEDLLNKSEELLKECNELKEKIGKKIESSQSDINLKKLYVDKKIEQKNNEYMISFLENYNDDIEKSYNKLNKEWNEIKTKINFIDLSETQLVNIINNLY</sequence>
<name>A0A1Y2E594_9FUNG</name>
<feature type="coiled-coil region" evidence="1">
    <location>
        <begin position="282"/>
        <end position="309"/>
    </location>
</feature>
<keyword evidence="1" id="KW-0175">Coiled coil</keyword>
<dbReference type="Pfam" id="PF14817">
    <property type="entry name" value="HAUS5"/>
    <property type="match status" value="1"/>
</dbReference>
<dbReference type="Proteomes" id="UP000193920">
    <property type="component" value="Unassembled WGS sequence"/>
</dbReference>
<dbReference type="GO" id="GO:0051225">
    <property type="term" value="P:spindle assembly"/>
    <property type="evidence" value="ECO:0007669"/>
    <property type="project" value="InterPro"/>
</dbReference>
<dbReference type="AlphaFoldDB" id="A0A1Y2E594"/>
<comment type="caution">
    <text evidence="2">The sequence shown here is derived from an EMBL/GenBank/DDBJ whole genome shotgun (WGS) entry which is preliminary data.</text>
</comment>
<reference evidence="2 3" key="1">
    <citation type="submission" date="2016-08" db="EMBL/GenBank/DDBJ databases">
        <title>A Parts List for Fungal Cellulosomes Revealed by Comparative Genomics.</title>
        <authorList>
            <consortium name="DOE Joint Genome Institute"/>
            <person name="Haitjema C.H."/>
            <person name="Gilmore S.P."/>
            <person name="Henske J.K."/>
            <person name="Solomon K.V."/>
            <person name="De Groot R."/>
            <person name="Kuo A."/>
            <person name="Mondo S.J."/>
            <person name="Salamov A.A."/>
            <person name="Labutti K."/>
            <person name="Zhao Z."/>
            <person name="Chiniquy J."/>
            <person name="Barry K."/>
            <person name="Brewer H.M."/>
            <person name="Purvine S.O."/>
            <person name="Wright A.T."/>
            <person name="Boxma B."/>
            <person name="Van Alen T."/>
            <person name="Hackstein J.H."/>
            <person name="Baker S.E."/>
            <person name="Grigoriev I.V."/>
            <person name="O'Malley M.A."/>
        </authorList>
    </citation>
    <scope>NUCLEOTIDE SEQUENCE [LARGE SCALE GENOMIC DNA]</scope>
    <source>
        <strain evidence="2 3">G1</strain>
    </source>
</reference>
<dbReference type="InterPro" id="IPR029131">
    <property type="entry name" value="HAUS5"/>
</dbReference>
<evidence type="ECO:0000313" key="3">
    <source>
        <dbReference type="Proteomes" id="UP000193920"/>
    </source>
</evidence>
<organism evidence="2 3">
    <name type="scientific">Neocallimastix californiae</name>
    <dbReference type="NCBI Taxonomy" id="1754190"/>
    <lineage>
        <taxon>Eukaryota</taxon>
        <taxon>Fungi</taxon>
        <taxon>Fungi incertae sedis</taxon>
        <taxon>Chytridiomycota</taxon>
        <taxon>Chytridiomycota incertae sedis</taxon>
        <taxon>Neocallimastigomycetes</taxon>
        <taxon>Neocallimastigales</taxon>
        <taxon>Neocallimastigaceae</taxon>
        <taxon>Neocallimastix</taxon>
    </lineage>
</organism>
<feature type="coiled-coil region" evidence="1">
    <location>
        <begin position="105"/>
        <end position="139"/>
    </location>
</feature>
<protein>
    <submittedName>
        <fullName evidence="2">Uncharacterized protein</fullName>
    </submittedName>
</protein>
<dbReference type="GO" id="GO:0070652">
    <property type="term" value="C:HAUS complex"/>
    <property type="evidence" value="ECO:0007669"/>
    <property type="project" value="InterPro"/>
</dbReference>
<dbReference type="EMBL" id="MCOG01000050">
    <property type="protein sequence ID" value="ORY66720.1"/>
    <property type="molecule type" value="Genomic_DNA"/>
</dbReference>
<dbReference type="OrthoDB" id="2019614at2759"/>
<gene>
    <name evidence="2" type="ORF">LY90DRAFT_504761</name>
</gene>